<dbReference type="PANTHER" id="PTHR42718">
    <property type="entry name" value="MAJOR FACILITATOR SUPERFAMILY MULTIDRUG TRANSPORTER MFSC"/>
    <property type="match status" value="1"/>
</dbReference>
<gene>
    <name evidence="5" type="ORF">ACN42_g8903</name>
</gene>
<dbReference type="GO" id="GO:0016020">
    <property type="term" value="C:membrane"/>
    <property type="evidence" value="ECO:0007669"/>
    <property type="project" value="UniProtKB-SubCell"/>
</dbReference>
<accession>A0A101MCV5</accession>
<protein>
    <recommendedName>
        <fullName evidence="7">Major facilitator superfamily (MFS) profile domain-containing protein</fullName>
    </recommendedName>
</protein>
<sequence length="273" mass="28618">MAVASPSWTYWTAPFIAMTLSPINGDVLSTVSSLIISRAFPDDSMALAGSVFNTISQLGNSVGLAVTAVIAAAVTPHDDGSSSQTGRQLLEGYRDAYWTIFAGMVLVFLRRTHVTNWIPTYPIKTFHCICRCQRVLGRPSDHVIATKDSITVGKENGAYEVSIVSGGARGLGEEAAAGKGPRECGVRAGVVGADDGVGLKLEGYTEGVTGVETEKSTEVYVVDIDLRKAHKAHSPAQPANGLGFVSSGLPVGHGPGVKAHWAFNRGPIGPNRG</sequence>
<evidence type="ECO:0000256" key="1">
    <source>
        <dbReference type="ARBA" id="ARBA00004141"/>
    </source>
</evidence>
<proteinExistence type="predicted"/>
<dbReference type="PANTHER" id="PTHR42718:SF10">
    <property type="entry name" value="TRANSPORTER, PUTATIVE (AFU_ORTHOLOGUE AFUA_8G06760)-RELATED"/>
    <property type="match status" value="1"/>
</dbReference>
<comment type="subcellular location">
    <subcellularLocation>
        <location evidence="1">Membrane</location>
        <topology evidence="1">Multi-pass membrane protein</topology>
    </subcellularLocation>
</comment>
<keyword evidence="3" id="KW-1133">Transmembrane helix</keyword>
<dbReference type="Proteomes" id="UP000055045">
    <property type="component" value="Unassembled WGS sequence"/>
</dbReference>
<keyword evidence="2" id="KW-0812">Transmembrane</keyword>
<evidence type="ECO:0008006" key="7">
    <source>
        <dbReference type="Google" id="ProtNLM"/>
    </source>
</evidence>
<keyword evidence="6" id="KW-1185">Reference proteome</keyword>
<reference evidence="5 6" key="1">
    <citation type="submission" date="2015-10" db="EMBL/GenBank/DDBJ databases">
        <title>Genome sequencing of Penicillium freii.</title>
        <authorList>
            <person name="Nguyen H.D."/>
            <person name="Visagie C.M."/>
            <person name="Seifert K.A."/>
        </authorList>
    </citation>
    <scope>NUCLEOTIDE SEQUENCE [LARGE SCALE GENOMIC DNA]</scope>
    <source>
        <strain evidence="5 6">DAOM 242723</strain>
    </source>
</reference>
<evidence type="ECO:0000256" key="3">
    <source>
        <dbReference type="ARBA" id="ARBA00022989"/>
    </source>
</evidence>
<evidence type="ECO:0000313" key="5">
    <source>
        <dbReference type="EMBL" id="KUM58254.1"/>
    </source>
</evidence>
<dbReference type="EMBL" id="LLXE01000296">
    <property type="protein sequence ID" value="KUM58254.1"/>
    <property type="molecule type" value="Genomic_DNA"/>
</dbReference>
<name>A0A101MCV5_PENFR</name>
<organism evidence="5 6">
    <name type="scientific">Penicillium freii</name>
    <dbReference type="NCBI Taxonomy" id="48697"/>
    <lineage>
        <taxon>Eukaryota</taxon>
        <taxon>Fungi</taxon>
        <taxon>Dikarya</taxon>
        <taxon>Ascomycota</taxon>
        <taxon>Pezizomycotina</taxon>
        <taxon>Eurotiomycetes</taxon>
        <taxon>Eurotiomycetidae</taxon>
        <taxon>Eurotiales</taxon>
        <taxon>Aspergillaceae</taxon>
        <taxon>Penicillium</taxon>
    </lineage>
</organism>
<evidence type="ECO:0000313" key="6">
    <source>
        <dbReference type="Proteomes" id="UP000055045"/>
    </source>
</evidence>
<comment type="caution">
    <text evidence="5">The sequence shown here is derived from an EMBL/GenBank/DDBJ whole genome shotgun (WGS) entry which is preliminary data.</text>
</comment>
<evidence type="ECO:0000256" key="2">
    <source>
        <dbReference type="ARBA" id="ARBA00022692"/>
    </source>
</evidence>
<dbReference type="InterPro" id="IPR036259">
    <property type="entry name" value="MFS_trans_sf"/>
</dbReference>
<evidence type="ECO:0000256" key="4">
    <source>
        <dbReference type="ARBA" id="ARBA00023136"/>
    </source>
</evidence>
<dbReference type="AlphaFoldDB" id="A0A101MCV5"/>
<keyword evidence="4" id="KW-0472">Membrane</keyword>
<dbReference type="SUPFAM" id="SSF103473">
    <property type="entry name" value="MFS general substrate transporter"/>
    <property type="match status" value="1"/>
</dbReference>